<keyword evidence="2" id="KW-0719">Serine esterase</keyword>
<evidence type="ECO:0000256" key="2">
    <source>
        <dbReference type="ARBA" id="ARBA00022487"/>
    </source>
</evidence>
<evidence type="ECO:0000256" key="3">
    <source>
        <dbReference type="ARBA" id="ARBA00022651"/>
    </source>
</evidence>
<evidence type="ECO:0000313" key="14">
    <source>
        <dbReference type="Proteomes" id="UP000006039"/>
    </source>
</evidence>
<dbReference type="InterPro" id="IPR029058">
    <property type="entry name" value="AB_hydrolase_fold"/>
</dbReference>
<reference evidence="13" key="5">
    <citation type="submission" date="2018-04" db="UniProtKB">
        <authorList>
            <consortium name="EnsemblFungi"/>
        </authorList>
    </citation>
    <scope>IDENTIFICATION</scope>
    <source>
        <strain evidence="13">R3-111a-1</strain>
    </source>
</reference>
<accession>J3P6U6</accession>
<feature type="region of interest" description="Disordered" evidence="11">
    <location>
        <begin position="614"/>
        <end position="635"/>
    </location>
</feature>
<proteinExistence type="inferred from homology"/>
<keyword evidence="4" id="KW-0479">Metal-binding</keyword>
<keyword evidence="6 10" id="KW-0378">Hydrolase</keyword>
<dbReference type="InterPro" id="IPR011118">
    <property type="entry name" value="Tannase/feruloyl_esterase"/>
</dbReference>
<comment type="catalytic activity">
    <reaction evidence="9">
        <text>feruloyl-polysaccharide + H2O = ferulate + polysaccharide.</text>
        <dbReference type="EC" id="3.1.1.73"/>
    </reaction>
</comment>
<reference evidence="12" key="2">
    <citation type="submission" date="2010-07" db="EMBL/GenBank/DDBJ databases">
        <authorList>
            <consortium name="The Broad Institute Genome Sequencing Platform"/>
            <consortium name="Broad Institute Genome Sequencing Center for Infectious Disease"/>
            <person name="Ma L.-J."/>
            <person name="Dead R."/>
            <person name="Young S."/>
            <person name="Zeng Q."/>
            <person name="Koehrsen M."/>
            <person name="Alvarado L."/>
            <person name="Berlin A."/>
            <person name="Chapman S.B."/>
            <person name="Chen Z."/>
            <person name="Freedman E."/>
            <person name="Gellesch M."/>
            <person name="Goldberg J."/>
            <person name="Griggs A."/>
            <person name="Gujja S."/>
            <person name="Heilman E.R."/>
            <person name="Heiman D."/>
            <person name="Hepburn T."/>
            <person name="Howarth C."/>
            <person name="Jen D."/>
            <person name="Larson L."/>
            <person name="Mehta T."/>
            <person name="Neiman D."/>
            <person name="Pearson M."/>
            <person name="Roberts A."/>
            <person name="Saif S."/>
            <person name="Shea T."/>
            <person name="Shenoy N."/>
            <person name="Sisk P."/>
            <person name="Stolte C."/>
            <person name="Sykes S."/>
            <person name="Walk T."/>
            <person name="White J."/>
            <person name="Yandava C."/>
            <person name="Haas B."/>
            <person name="Nusbaum C."/>
            <person name="Birren B."/>
        </authorList>
    </citation>
    <scope>NUCLEOTIDE SEQUENCE</scope>
    <source>
        <strain evidence="12">R3-111a-1</strain>
    </source>
</reference>
<keyword evidence="8" id="KW-1015">Disulfide bond</keyword>
<dbReference type="Pfam" id="PF07519">
    <property type="entry name" value="Tannase"/>
    <property type="match status" value="1"/>
</dbReference>
<keyword evidence="14" id="KW-1185">Reference proteome</keyword>
<dbReference type="RefSeq" id="XP_009225346.1">
    <property type="nucleotide sequence ID" value="XM_009227082.1"/>
</dbReference>
<dbReference type="PANTHER" id="PTHR33938:SF15">
    <property type="entry name" value="FERULOYL ESTERASE B-RELATED"/>
    <property type="match status" value="1"/>
</dbReference>
<evidence type="ECO:0000256" key="4">
    <source>
        <dbReference type="ARBA" id="ARBA00022723"/>
    </source>
</evidence>
<dbReference type="GeneID" id="20349696"/>
<keyword evidence="3" id="KW-0624">Polysaccharide degradation</keyword>
<feature type="chain" id="PRO_5015019889" description="Carboxylic ester hydrolase" evidence="10">
    <location>
        <begin position="19"/>
        <end position="796"/>
    </location>
</feature>
<reference evidence="12" key="3">
    <citation type="submission" date="2010-09" db="EMBL/GenBank/DDBJ databases">
        <title>Annotation of Gaeumannomyces graminis var. tritici R3-111a-1.</title>
        <authorList>
            <consortium name="The Broad Institute Genome Sequencing Platform"/>
            <person name="Ma L.-J."/>
            <person name="Dead R."/>
            <person name="Young S.K."/>
            <person name="Zeng Q."/>
            <person name="Gargeya S."/>
            <person name="Fitzgerald M."/>
            <person name="Haas B."/>
            <person name="Abouelleil A."/>
            <person name="Alvarado L."/>
            <person name="Arachchi H.M."/>
            <person name="Berlin A."/>
            <person name="Brown A."/>
            <person name="Chapman S.B."/>
            <person name="Chen Z."/>
            <person name="Dunbar C."/>
            <person name="Freedman E."/>
            <person name="Gearin G."/>
            <person name="Gellesch M."/>
            <person name="Goldberg J."/>
            <person name="Griggs A."/>
            <person name="Gujja S."/>
            <person name="Heiman D."/>
            <person name="Howarth C."/>
            <person name="Larson L."/>
            <person name="Lui A."/>
            <person name="MacDonald P.J.P."/>
            <person name="Mehta T."/>
            <person name="Montmayeur A."/>
            <person name="Murphy C."/>
            <person name="Neiman D."/>
            <person name="Pearson M."/>
            <person name="Priest M."/>
            <person name="Roberts A."/>
            <person name="Saif S."/>
            <person name="Shea T."/>
            <person name="Shenoy N."/>
            <person name="Sisk P."/>
            <person name="Stolte C."/>
            <person name="Sykes S."/>
            <person name="Yandava C."/>
            <person name="Wortman J."/>
            <person name="Nusbaum C."/>
            <person name="Birren B."/>
        </authorList>
    </citation>
    <scope>NUCLEOTIDE SEQUENCE</scope>
    <source>
        <strain evidence="12">R3-111a-1</strain>
    </source>
</reference>
<dbReference type="PANTHER" id="PTHR33938">
    <property type="entry name" value="FERULOYL ESTERASE B-RELATED"/>
    <property type="match status" value="1"/>
</dbReference>
<dbReference type="GO" id="GO:0046872">
    <property type="term" value="F:metal ion binding"/>
    <property type="evidence" value="ECO:0007669"/>
    <property type="project" value="UniProtKB-KW"/>
</dbReference>
<evidence type="ECO:0000313" key="13">
    <source>
        <dbReference type="EnsemblFungi" id="EJT72372"/>
    </source>
</evidence>
<dbReference type="Proteomes" id="UP000006039">
    <property type="component" value="Unassembled WGS sequence"/>
</dbReference>
<dbReference type="AlphaFoldDB" id="J3P6U6"/>
<evidence type="ECO:0000313" key="12">
    <source>
        <dbReference type="EMBL" id="EJT72372.1"/>
    </source>
</evidence>
<evidence type="ECO:0000256" key="8">
    <source>
        <dbReference type="ARBA" id="ARBA00023157"/>
    </source>
</evidence>
<evidence type="ECO:0000256" key="7">
    <source>
        <dbReference type="ARBA" id="ARBA00022837"/>
    </source>
</evidence>
<dbReference type="EMBL" id="GL385399">
    <property type="protein sequence ID" value="EJT72372.1"/>
    <property type="molecule type" value="Genomic_DNA"/>
</dbReference>
<organism evidence="12">
    <name type="scientific">Gaeumannomyces tritici (strain R3-111a-1)</name>
    <name type="common">Wheat and barley take-all root rot fungus</name>
    <name type="synonym">Gaeumannomyces graminis var. tritici</name>
    <dbReference type="NCBI Taxonomy" id="644352"/>
    <lineage>
        <taxon>Eukaryota</taxon>
        <taxon>Fungi</taxon>
        <taxon>Dikarya</taxon>
        <taxon>Ascomycota</taxon>
        <taxon>Pezizomycotina</taxon>
        <taxon>Sordariomycetes</taxon>
        <taxon>Sordariomycetidae</taxon>
        <taxon>Magnaporthales</taxon>
        <taxon>Magnaporthaceae</taxon>
        <taxon>Gaeumannomyces</taxon>
    </lineage>
</organism>
<reference evidence="13" key="4">
    <citation type="journal article" date="2015" name="G3 (Bethesda)">
        <title>Genome sequences of three phytopathogenic species of the Magnaporthaceae family of fungi.</title>
        <authorList>
            <person name="Okagaki L.H."/>
            <person name="Nunes C.C."/>
            <person name="Sailsbery J."/>
            <person name="Clay B."/>
            <person name="Brown D."/>
            <person name="John T."/>
            <person name="Oh Y."/>
            <person name="Young N."/>
            <person name="Fitzgerald M."/>
            <person name="Haas B.J."/>
            <person name="Zeng Q."/>
            <person name="Young S."/>
            <person name="Adiconis X."/>
            <person name="Fan L."/>
            <person name="Levin J.Z."/>
            <person name="Mitchell T.K."/>
            <person name="Okubara P.A."/>
            <person name="Farman M.L."/>
            <person name="Kohn L.M."/>
            <person name="Birren B."/>
            <person name="Ma L.-J."/>
            <person name="Dean R.A."/>
        </authorList>
    </citation>
    <scope>NUCLEOTIDE SEQUENCE</scope>
    <source>
        <strain evidence="13">R3-111a-1</strain>
    </source>
</reference>
<name>J3P6U6_GAET3</name>
<dbReference type="VEuPathDB" id="FungiDB:GGTG_09238"/>
<reference evidence="14" key="1">
    <citation type="submission" date="2010-07" db="EMBL/GenBank/DDBJ databases">
        <title>The genome sequence of Gaeumannomyces graminis var. tritici strain R3-111a-1.</title>
        <authorList>
            <consortium name="The Broad Institute Genome Sequencing Platform"/>
            <person name="Ma L.-J."/>
            <person name="Dead R."/>
            <person name="Young S."/>
            <person name="Zeng Q."/>
            <person name="Koehrsen M."/>
            <person name="Alvarado L."/>
            <person name="Berlin A."/>
            <person name="Chapman S.B."/>
            <person name="Chen Z."/>
            <person name="Freedman E."/>
            <person name="Gellesch M."/>
            <person name="Goldberg J."/>
            <person name="Griggs A."/>
            <person name="Gujja S."/>
            <person name="Heilman E.R."/>
            <person name="Heiman D."/>
            <person name="Hepburn T."/>
            <person name="Howarth C."/>
            <person name="Jen D."/>
            <person name="Larson L."/>
            <person name="Mehta T."/>
            <person name="Neiman D."/>
            <person name="Pearson M."/>
            <person name="Roberts A."/>
            <person name="Saif S."/>
            <person name="Shea T."/>
            <person name="Shenoy N."/>
            <person name="Sisk P."/>
            <person name="Stolte C."/>
            <person name="Sykes S."/>
            <person name="Walk T."/>
            <person name="White J."/>
            <person name="Yandava C."/>
            <person name="Haas B."/>
            <person name="Nusbaum C."/>
            <person name="Birren B."/>
        </authorList>
    </citation>
    <scope>NUCLEOTIDE SEQUENCE [LARGE SCALE GENOMIC DNA]</scope>
    <source>
        <strain evidence="14">R3-111a-1</strain>
    </source>
</reference>
<evidence type="ECO:0000256" key="6">
    <source>
        <dbReference type="ARBA" id="ARBA00022801"/>
    </source>
</evidence>
<keyword evidence="7" id="KW-0106">Calcium</keyword>
<evidence type="ECO:0000256" key="11">
    <source>
        <dbReference type="SAM" id="MobiDB-lite"/>
    </source>
</evidence>
<evidence type="ECO:0000256" key="9">
    <source>
        <dbReference type="ARBA" id="ARBA00034075"/>
    </source>
</evidence>
<protein>
    <recommendedName>
        <fullName evidence="10">Carboxylic ester hydrolase</fullName>
        <ecNumber evidence="10">3.1.1.-</ecNumber>
    </recommendedName>
</protein>
<sequence>MKTSNIFWLAAAVPLVAAVKCETFSTKCAALASKISLPNTTIWFAEAVAAGTNISLPYNPPDCGPSFQVAPAEVCRVSLLQETSERSNVSYEVWLPSNWTGGRFLSAGNGGLGGCIGYDTLAYGTTRGFAVVAGNNGHNGTSGEAFGYDKGVIEDFSWRSVHGGVVLGKQLVADFYGRPHAKSYYLGCSTGGRQGFKMAQDFPEDFDGIVAGAPAFSFNNLTSWSGYFYTVAGRPGSPEFLTFDQWGAVHADIVATCDGLDGAADGILEDPDQCIYRPENLICGSPRANPATCLTGRQAETVRKVFSPIHGLSGNLVYPQLQYGADFPAFAGIYLTGQPFIYSEQWFKYAVYRGTNVTFDPAQLGPRDYEASEAADFTGISTWKGDLSAVRDRGAKILHYHGLQDPLITSTISARYYDHVARTMGAATGELDRFYRYFRVSGLAHCTGGTGASDILNGAGPSTGPDENVLWATVRWVEEGVAPDTITGSAVTNGAVDYKRRHCRYPLRNVFKGGAGGNFKNPDNWSCELKIQASLAERTGTSHRPQPSRRSLSRQAQPPSGRHLRAISLWEKREGQAQSSDVLCCPRHLAQACCRAAPPGLEWHRAFLNLYSNHGKRRTPSRPQPAGAKWPDLSSPGNQQGALDLFRSVLFTSISMSRPTAPAAKVLLLGASGPFATRLSQGRPATASAKPKRRSLRARVGQRARVDAHLLLLNTREWMRICFELLDMLKAHKKGIRRAANNTFSFIAKAIGSAGRAGDAAQQPAIPTDGGHIRPRLLEMGEHTTLFDEGPTDRRD</sequence>
<feature type="region of interest" description="Disordered" evidence="11">
    <location>
        <begin position="537"/>
        <end position="562"/>
    </location>
</feature>
<dbReference type="EC" id="3.1.1.-" evidence="10"/>
<feature type="compositionally biased region" description="Low complexity" evidence="11">
    <location>
        <begin position="544"/>
        <end position="560"/>
    </location>
</feature>
<dbReference type="HOGENOM" id="CLU_353024_0_0_1"/>
<dbReference type="STRING" id="644352.J3P6U6"/>
<keyword evidence="5 10" id="KW-0732">Signal</keyword>
<keyword evidence="3" id="KW-0119">Carbohydrate metabolism</keyword>
<dbReference type="EnsemblFungi" id="EJT72372">
    <property type="protein sequence ID" value="EJT72372"/>
    <property type="gene ID" value="GGTG_09238"/>
</dbReference>
<dbReference type="SUPFAM" id="SSF53474">
    <property type="entry name" value="alpha/beta-Hydrolases"/>
    <property type="match status" value="1"/>
</dbReference>
<feature type="signal peptide" evidence="10">
    <location>
        <begin position="1"/>
        <end position="18"/>
    </location>
</feature>
<dbReference type="GO" id="GO:0045493">
    <property type="term" value="P:xylan catabolic process"/>
    <property type="evidence" value="ECO:0007669"/>
    <property type="project" value="UniProtKB-KW"/>
</dbReference>
<dbReference type="eggNOG" id="KOG0213">
    <property type="taxonomic scope" value="Eukaryota"/>
</dbReference>
<evidence type="ECO:0000256" key="10">
    <source>
        <dbReference type="RuleBase" id="RU361238"/>
    </source>
</evidence>
<dbReference type="GO" id="GO:0030600">
    <property type="term" value="F:feruloyl esterase activity"/>
    <property type="evidence" value="ECO:0007669"/>
    <property type="project" value="UniProtKB-EC"/>
</dbReference>
<evidence type="ECO:0000256" key="1">
    <source>
        <dbReference type="ARBA" id="ARBA00006249"/>
    </source>
</evidence>
<comment type="similarity">
    <text evidence="1 10">Belongs to the tannase family.</text>
</comment>
<evidence type="ECO:0000256" key="5">
    <source>
        <dbReference type="ARBA" id="ARBA00022729"/>
    </source>
</evidence>
<gene>
    <name evidence="13" type="primary">20349696</name>
    <name evidence="12" type="ORF">GGTG_09238</name>
</gene>
<dbReference type="OrthoDB" id="3039123at2759"/>
<keyword evidence="3" id="KW-0858">Xylan degradation</keyword>